<dbReference type="PANTHER" id="PTHR24055">
    <property type="entry name" value="MITOGEN-ACTIVATED PROTEIN KINASE"/>
    <property type="match status" value="1"/>
</dbReference>
<dbReference type="AlphaFoldDB" id="A0ABD3G5P1"/>
<dbReference type="InterPro" id="IPR011009">
    <property type="entry name" value="Kinase-like_dom_sf"/>
</dbReference>
<dbReference type="PROSITE" id="PS00108">
    <property type="entry name" value="PROTEIN_KINASE_ST"/>
    <property type="match status" value="1"/>
</dbReference>
<dbReference type="Pfam" id="PF00069">
    <property type="entry name" value="Pkinase"/>
    <property type="match status" value="1"/>
</dbReference>
<feature type="compositionally biased region" description="Basic and acidic residues" evidence="8">
    <location>
        <begin position="350"/>
        <end position="360"/>
    </location>
</feature>
<dbReference type="FunFam" id="1.10.510.10:FF:000624">
    <property type="entry name" value="Mitogen-activated protein kinase"/>
    <property type="match status" value="1"/>
</dbReference>
<keyword evidence="4" id="KW-0418">Kinase</keyword>
<dbReference type="PROSITE" id="PS00107">
    <property type="entry name" value="PROTEIN_KINASE_ATP"/>
    <property type="match status" value="1"/>
</dbReference>
<dbReference type="InterPro" id="IPR008271">
    <property type="entry name" value="Ser/Thr_kinase_AS"/>
</dbReference>
<evidence type="ECO:0000313" key="10">
    <source>
        <dbReference type="EMBL" id="KAL3672469.1"/>
    </source>
</evidence>
<feature type="region of interest" description="Disordered" evidence="8">
    <location>
        <begin position="285"/>
        <end position="321"/>
    </location>
</feature>
<dbReference type="SUPFAM" id="SSF56112">
    <property type="entry name" value="Protein kinase-like (PK-like)"/>
    <property type="match status" value="1"/>
</dbReference>
<evidence type="ECO:0000256" key="4">
    <source>
        <dbReference type="ARBA" id="ARBA00022777"/>
    </source>
</evidence>
<feature type="compositionally biased region" description="Acidic residues" evidence="8">
    <location>
        <begin position="388"/>
        <end position="403"/>
    </location>
</feature>
<evidence type="ECO:0000256" key="8">
    <source>
        <dbReference type="SAM" id="MobiDB-lite"/>
    </source>
</evidence>
<keyword evidence="1 7" id="KW-0723">Serine/threonine-protein kinase</keyword>
<evidence type="ECO:0000256" key="3">
    <source>
        <dbReference type="ARBA" id="ARBA00022741"/>
    </source>
</evidence>
<evidence type="ECO:0000313" key="11">
    <source>
        <dbReference type="Proteomes" id="UP001632037"/>
    </source>
</evidence>
<dbReference type="SMART" id="SM00220">
    <property type="entry name" value="S_TKc"/>
    <property type="match status" value="1"/>
</dbReference>
<dbReference type="Proteomes" id="UP001632037">
    <property type="component" value="Unassembled WGS sequence"/>
</dbReference>
<keyword evidence="5 6" id="KW-0067">ATP-binding</keyword>
<keyword evidence="11" id="KW-1185">Reference proteome</keyword>
<dbReference type="InterPro" id="IPR017441">
    <property type="entry name" value="Protein_kinase_ATP_BS"/>
</dbReference>
<comment type="similarity">
    <text evidence="7">Belongs to the protein kinase superfamily.</text>
</comment>
<dbReference type="InterPro" id="IPR000719">
    <property type="entry name" value="Prot_kinase_dom"/>
</dbReference>
<protein>
    <recommendedName>
        <fullName evidence="9">Protein kinase domain-containing protein</fullName>
    </recommendedName>
</protein>
<dbReference type="GO" id="GO:0004674">
    <property type="term" value="F:protein serine/threonine kinase activity"/>
    <property type="evidence" value="ECO:0007669"/>
    <property type="project" value="UniProtKB-KW"/>
</dbReference>
<evidence type="ECO:0000256" key="1">
    <source>
        <dbReference type="ARBA" id="ARBA00022527"/>
    </source>
</evidence>
<feature type="compositionally biased region" description="Basic and acidic residues" evidence="8">
    <location>
        <begin position="285"/>
        <end position="294"/>
    </location>
</feature>
<keyword evidence="2" id="KW-0808">Transferase</keyword>
<feature type="compositionally biased region" description="Acidic residues" evidence="8">
    <location>
        <begin position="303"/>
        <end position="313"/>
    </location>
</feature>
<organism evidence="10 11">
    <name type="scientific">Phytophthora oleae</name>
    <dbReference type="NCBI Taxonomy" id="2107226"/>
    <lineage>
        <taxon>Eukaryota</taxon>
        <taxon>Sar</taxon>
        <taxon>Stramenopiles</taxon>
        <taxon>Oomycota</taxon>
        <taxon>Peronosporomycetes</taxon>
        <taxon>Peronosporales</taxon>
        <taxon>Peronosporaceae</taxon>
        <taxon>Phytophthora</taxon>
    </lineage>
</organism>
<dbReference type="EMBL" id="JBIMZQ010000003">
    <property type="protein sequence ID" value="KAL3672469.1"/>
    <property type="molecule type" value="Genomic_DNA"/>
</dbReference>
<keyword evidence="3 6" id="KW-0547">Nucleotide-binding</keyword>
<name>A0ABD3G5P1_9STRA</name>
<evidence type="ECO:0000256" key="5">
    <source>
        <dbReference type="ARBA" id="ARBA00022840"/>
    </source>
</evidence>
<proteinExistence type="inferred from homology"/>
<evidence type="ECO:0000256" key="2">
    <source>
        <dbReference type="ARBA" id="ARBA00022679"/>
    </source>
</evidence>
<dbReference type="Gene3D" id="3.30.200.20">
    <property type="entry name" value="Phosphorylase Kinase, domain 1"/>
    <property type="match status" value="1"/>
</dbReference>
<gene>
    <name evidence="10" type="ORF">V7S43_001767</name>
</gene>
<evidence type="ECO:0000256" key="6">
    <source>
        <dbReference type="PROSITE-ProRule" id="PRU10141"/>
    </source>
</evidence>
<feature type="binding site" evidence="6">
    <location>
        <position position="34"/>
    </location>
    <ligand>
        <name>ATP</name>
        <dbReference type="ChEBI" id="CHEBI:30616"/>
    </ligand>
</feature>
<sequence>MDKYVVEKVIGEGTYGIVYKAKEKATGDFVAIKKFKTAGDEQLSKREIQACSMLSHPNIVSYRNSFRHDGLLHLVFDYVCGGMVKLLSKNKKGVNPQEARKVTFQLCKALEYCHSSHIIHRDVKPDNILIDESGDIKLCDFGVARTVQFEGDPLTDYVSTRWYRPPEQELRLDRYYFDADIWSVGCVLMELLTGRPIFPGNTQIEQINLIQSYLGPLPATLLPRVPRGVVSLQAPSKSFQEFLGDRPLLGGTFDFLVNTLQLEPKLRLSAKQCLDHPFLRPLRDAERRDREKQRRAGRASYLSDDEGIEEDIPGQDQSSSRVHLNEFKADQKAVGIEAPVSPYKSGPHSFDFKHDDEKEASSIASAKSKQRRRLSSKSLGTYNNNTECDSDDIQEIIETEDFDSPSRSRIRQHQLLRDGANNDNKLLGDTVPRSKGATRRGPLSASAKAEMDPLDGGGSGYEDDFEEYHHGNE</sequence>
<evidence type="ECO:0000256" key="7">
    <source>
        <dbReference type="RuleBase" id="RU000304"/>
    </source>
</evidence>
<accession>A0ABD3G5P1</accession>
<feature type="domain" description="Protein kinase" evidence="9">
    <location>
        <begin position="4"/>
        <end position="279"/>
    </location>
</feature>
<feature type="region of interest" description="Disordered" evidence="8">
    <location>
        <begin position="333"/>
        <end position="473"/>
    </location>
</feature>
<dbReference type="GO" id="GO:0005524">
    <property type="term" value="F:ATP binding"/>
    <property type="evidence" value="ECO:0007669"/>
    <property type="project" value="UniProtKB-UniRule"/>
</dbReference>
<dbReference type="InterPro" id="IPR050117">
    <property type="entry name" value="MAPK"/>
</dbReference>
<evidence type="ECO:0000259" key="9">
    <source>
        <dbReference type="PROSITE" id="PS50011"/>
    </source>
</evidence>
<reference evidence="10 11" key="1">
    <citation type="submission" date="2024-09" db="EMBL/GenBank/DDBJ databases">
        <title>Genome sequencing and assembly of Phytophthora oleae, isolate VK10A, causative agent of rot of olive drupes.</title>
        <authorList>
            <person name="Conti Taguali S."/>
            <person name="Riolo M."/>
            <person name="La Spada F."/>
            <person name="Cacciola S.O."/>
            <person name="Dionisio G."/>
        </authorList>
    </citation>
    <scope>NUCLEOTIDE SEQUENCE [LARGE SCALE GENOMIC DNA]</scope>
    <source>
        <strain evidence="10 11">VK10A</strain>
    </source>
</reference>
<dbReference type="PROSITE" id="PS50011">
    <property type="entry name" value="PROTEIN_KINASE_DOM"/>
    <property type="match status" value="1"/>
</dbReference>
<dbReference type="Gene3D" id="1.10.510.10">
    <property type="entry name" value="Transferase(Phosphotransferase) domain 1"/>
    <property type="match status" value="1"/>
</dbReference>
<comment type="caution">
    <text evidence="10">The sequence shown here is derived from an EMBL/GenBank/DDBJ whole genome shotgun (WGS) entry which is preliminary data.</text>
</comment>